<evidence type="ECO:0000259" key="1">
    <source>
        <dbReference type="Pfam" id="PF24626"/>
    </source>
</evidence>
<gene>
    <name evidence="2" type="ORF">T459_16144</name>
</gene>
<reference evidence="2 3" key="2">
    <citation type="journal article" date="2017" name="Genome Biol.">
        <title>New reference genome sequences of hot pepper reveal the massive evolution of plant disease-resistance genes by retroduplication.</title>
        <authorList>
            <person name="Kim S."/>
            <person name="Park J."/>
            <person name="Yeom S.I."/>
            <person name="Kim Y.M."/>
            <person name="Seo E."/>
            <person name="Kim K.T."/>
            <person name="Kim M.S."/>
            <person name="Lee J.M."/>
            <person name="Cheong K."/>
            <person name="Shin H.S."/>
            <person name="Kim S.B."/>
            <person name="Han K."/>
            <person name="Lee J."/>
            <person name="Park M."/>
            <person name="Lee H.A."/>
            <person name="Lee H.Y."/>
            <person name="Lee Y."/>
            <person name="Oh S."/>
            <person name="Lee J.H."/>
            <person name="Choi E."/>
            <person name="Choi E."/>
            <person name="Lee S.E."/>
            <person name="Jeon J."/>
            <person name="Kim H."/>
            <person name="Choi G."/>
            <person name="Song H."/>
            <person name="Lee J."/>
            <person name="Lee S.C."/>
            <person name="Kwon J.K."/>
            <person name="Lee H.Y."/>
            <person name="Koo N."/>
            <person name="Hong Y."/>
            <person name="Kim R.W."/>
            <person name="Kang W.H."/>
            <person name="Huh J.H."/>
            <person name="Kang B.C."/>
            <person name="Yang T.J."/>
            <person name="Lee Y.H."/>
            <person name="Bennetzen J.L."/>
            <person name="Choi D."/>
        </authorList>
    </citation>
    <scope>NUCLEOTIDE SEQUENCE [LARGE SCALE GENOMIC DNA]</scope>
    <source>
        <strain evidence="3">cv. CM334</strain>
    </source>
</reference>
<organism evidence="2 3">
    <name type="scientific">Capsicum annuum</name>
    <name type="common">Capsicum pepper</name>
    <dbReference type="NCBI Taxonomy" id="4072"/>
    <lineage>
        <taxon>Eukaryota</taxon>
        <taxon>Viridiplantae</taxon>
        <taxon>Streptophyta</taxon>
        <taxon>Embryophyta</taxon>
        <taxon>Tracheophyta</taxon>
        <taxon>Spermatophyta</taxon>
        <taxon>Magnoliopsida</taxon>
        <taxon>eudicotyledons</taxon>
        <taxon>Gunneridae</taxon>
        <taxon>Pentapetalae</taxon>
        <taxon>asterids</taxon>
        <taxon>lamiids</taxon>
        <taxon>Solanales</taxon>
        <taxon>Solanaceae</taxon>
        <taxon>Solanoideae</taxon>
        <taxon>Capsiceae</taxon>
        <taxon>Capsicum</taxon>
    </lineage>
</organism>
<dbReference type="PANTHER" id="PTHR46148">
    <property type="entry name" value="CHROMO DOMAIN-CONTAINING PROTEIN"/>
    <property type="match status" value="1"/>
</dbReference>
<proteinExistence type="predicted"/>
<sequence length="835" mass="92657">MVDLQKVAVVKKWPRHTTSTVIHNFLGLAGYYRRRGKAGLVKDIHCLANLGVFMLDSEDGGMFMQEVVRSSLGAEVKEKQVLDAILMRIKDDMGRYKLMALDIGVDDILRYQGRFCVPGVVGLQEFEYNNSYHSSIGMAAFEALYGRKCRYPIRWFEVDEARLFGPDLVHQSMEKLKVIRDRLSVTIQVEALAMTSVPNHEGLGTLLNLGVIHYGKKGKLSTCYVGPYLILKRVRSVAYKLEWPGSLSSIHHVFHVSILRKYVDDPSLVVLIKDVSVSNSLSYEKVSVGILDASVLSCIEIGSGGGLRSSVELGCPSRPGPCSGRDRHKDLGMAMRDEKCTSPALMNSQGKRKATATPEAGSSTVTLGTVSLDLGISGVKSTRSVGVNSVARDKLQPNYVDQENEKWKKVVILYVIVGHKCKPKENKAPPDTRKPKLVPTWLQEPELELQNEMQLEVQLESLVPEDCPPLQRGANVNELKEAKATFNTTKSSLCPALTSLAGGTHSPWLLIGDCNAILDIDDRVLGCSIQDDEVKDFAQFLEDNSQTEIKSVGRKYTWSNDYMHSKIDRAIVNVEWMRQYPHLKEIIMDPGCSDHYLVAIHVGDSQQNCRKPFKFFNILADHASFTSVVQQAWSKHVVGKAISKVRNRLKLVKRGLKSTAAQSLPAIDPNVMNRGPVLTRSQQLDLIKPVTRKEIADALKGIDGNKAAGCDGMNACFFHKAWHIVGDDVMDDIVEFFSSGKMFKPMNCTNPCQAAFVPERMSHDNIILSHELIVLLPKGAVQAMEGICRRFLWTGSSEVSNKALIAWEALCRHVVASGVNITDLAMWNKAAILKL</sequence>
<dbReference type="Gene3D" id="3.60.10.10">
    <property type="entry name" value="Endonuclease/exonuclease/phosphatase"/>
    <property type="match status" value="1"/>
</dbReference>
<dbReference type="SUPFAM" id="SSF56219">
    <property type="entry name" value="DNase I-like"/>
    <property type="match status" value="1"/>
</dbReference>
<reference evidence="2 3" key="1">
    <citation type="journal article" date="2014" name="Nat. Genet.">
        <title>Genome sequence of the hot pepper provides insights into the evolution of pungency in Capsicum species.</title>
        <authorList>
            <person name="Kim S."/>
            <person name="Park M."/>
            <person name="Yeom S.I."/>
            <person name="Kim Y.M."/>
            <person name="Lee J.M."/>
            <person name="Lee H.A."/>
            <person name="Seo E."/>
            <person name="Choi J."/>
            <person name="Cheong K."/>
            <person name="Kim K.T."/>
            <person name="Jung K."/>
            <person name="Lee G.W."/>
            <person name="Oh S.K."/>
            <person name="Bae C."/>
            <person name="Kim S.B."/>
            <person name="Lee H.Y."/>
            <person name="Kim S.Y."/>
            <person name="Kim M.S."/>
            <person name="Kang B.C."/>
            <person name="Jo Y.D."/>
            <person name="Yang H.B."/>
            <person name="Jeong H.J."/>
            <person name="Kang W.H."/>
            <person name="Kwon J.K."/>
            <person name="Shin C."/>
            <person name="Lim J.Y."/>
            <person name="Park J.H."/>
            <person name="Huh J.H."/>
            <person name="Kim J.S."/>
            <person name="Kim B.D."/>
            <person name="Cohen O."/>
            <person name="Paran I."/>
            <person name="Suh M.C."/>
            <person name="Lee S.B."/>
            <person name="Kim Y.K."/>
            <person name="Shin Y."/>
            <person name="Noh S.J."/>
            <person name="Park J."/>
            <person name="Seo Y.S."/>
            <person name="Kwon S.Y."/>
            <person name="Kim H.A."/>
            <person name="Park J.M."/>
            <person name="Kim H.J."/>
            <person name="Choi S.B."/>
            <person name="Bosland P.W."/>
            <person name="Reeves G."/>
            <person name="Jo S.H."/>
            <person name="Lee B.W."/>
            <person name="Cho H.T."/>
            <person name="Choi H.S."/>
            <person name="Lee M.S."/>
            <person name="Yu Y."/>
            <person name="Do Choi Y."/>
            <person name="Park B.S."/>
            <person name="van Deynze A."/>
            <person name="Ashrafi H."/>
            <person name="Hill T."/>
            <person name="Kim W.T."/>
            <person name="Pai H.S."/>
            <person name="Ahn H.K."/>
            <person name="Yeam I."/>
            <person name="Giovannoni J.J."/>
            <person name="Rose J.K."/>
            <person name="Sorensen I."/>
            <person name="Lee S.J."/>
            <person name="Kim R.W."/>
            <person name="Choi I.Y."/>
            <person name="Choi B.S."/>
            <person name="Lim J.S."/>
            <person name="Lee Y.H."/>
            <person name="Choi D."/>
        </authorList>
    </citation>
    <scope>NUCLEOTIDE SEQUENCE [LARGE SCALE GENOMIC DNA]</scope>
    <source>
        <strain evidence="3">cv. CM334</strain>
    </source>
</reference>
<dbReference type="EMBL" id="AYRZ02000006">
    <property type="protein sequence ID" value="PHT78092.1"/>
    <property type="molecule type" value="Genomic_DNA"/>
</dbReference>
<dbReference type="STRING" id="4072.A0A2G2Z7W5"/>
<keyword evidence="3" id="KW-1185">Reference proteome</keyword>
<dbReference type="Proteomes" id="UP000222542">
    <property type="component" value="Unassembled WGS sequence"/>
</dbReference>
<dbReference type="AlphaFoldDB" id="A0A2G2Z7W5"/>
<dbReference type="InterPro" id="IPR056924">
    <property type="entry name" value="SH3_Tf2-1"/>
</dbReference>
<protein>
    <recommendedName>
        <fullName evidence="1">Tf2-1-like SH3-like domain-containing protein</fullName>
    </recommendedName>
</protein>
<dbReference type="InterPro" id="IPR036691">
    <property type="entry name" value="Endo/exonu/phosph_ase_sf"/>
</dbReference>
<name>A0A2G2Z7W5_CAPAN</name>
<dbReference type="Gramene" id="PHT78092">
    <property type="protein sequence ID" value="PHT78092"/>
    <property type="gene ID" value="T459_16144"/>
</dbReference>
<accession>A0A2G2Z7W5</accession>
<comment type="caution">
    <text evidence="2">The sequence shown here is derived from an EMBL/GenBank/DDBJ whole genome shotgun (WGS) entry which is preliminary data.</text>
</comment>
<evidence type="ECO:0000313" key="2">
    <source>
        <dbReference type="EMBL" id="PHT78092.1"/>
    </source>
</evidence>
<dbReference type="Pfam" id="PF24626">
    <property type="entry name" value="SH3_Tf2-1"/>
    <property type="match status" value="1"/>
</dbReference>
<feature type="domain" description="Tf2-1-like SH3-like" evidence="1">
    <location>
        <begin position="215"/>
        <end position="263"/>
    </location>
</feature>
<dbReference type="PANTHER" id="PTHR46148:SF60">
    <property type="entry name" value="CHROMO DOMAIN-CONTAINING PROTEIN"/>
    <property type="match status" value="1"/>
</dbReference>
<evidence type="ECO:0000313" key="3">
    <source>
        <dbReference type="Proteomes" id="UP000222542"/>
    </source>
</evidence>